<protein>
    <recommendedName>
        <fullName evidence="2">Acyl-CoA dehydrogenase</fullName>
    </recommendedName>
</protein>
<name>A0A7J3X7C6_THEPE</name>
<dbReference type="AlphaFoldDB" id="A0A7J3X7C6"/>
<organism evidence="1">
    <name type="scientific">Thermofilum pendens</name>
    <dbReference type="NCBI Taxonomy" id="2269"/>
    <lineage>
        <taxon>Archaea</taxon>
        <taxon>Thermoproteota</taxon>
        <taxon>Thermoprotei</taxon>
        <taxon>Thermofilales</taxon>
        <taxon>Thermofilaceae</taxon>
        <taxon>Thermofilum</taxon>
    </lineage>
</organism>
<proteinExistence type="predicted"/>
<evidence type="ECO:0000313" key="1">
    <source>
        <dbReference type="EMBL" id="HHP05064.1"/>
    </source>
</evidence>
<dbReference type="EMBL" id="DRZM01000148">
    <property type="protein sequence ID" value="HHP05064.1"/>
    <property type="molecule type" value="Genomic_DNA"/>
</dbReference>
<gene>
    <name evidence="1" type="ORF">ENM88_04860</name>
</gene>
<sequence length="84" mass="9817">MWRTDTFSLLPTPEQEAFLRNVGDVATKLINMENYRRRGLFFEGGGIDKSWRSAWERRCAEYREICRTLGSANFHEVCRAAAEQ</sequence>
<comment type="caution">
    <text evidence="1">The sequence shown here is derived from an EMBL/GenBank/DDBJ whole genome shotgun (WGS) entry which is preliminary data.</text>
</comment>
<reference evidence="1" key="1">
    <citation type="journal article" date="2020" name="mSystems">
        <title>Genome- and Community-Level Interaction Insights into Carbon Utilization and Element Cycling Functions of Hydrothermarchaeota in Hydrothermal Sediment.</title>
        <authorList>
            <person name="Zhou Z."/>
            <person name="Liu Y."/>
            <person name="Xu W."/>
            <person name="Pan J."/>
            <person name="Luo Z.H."/>
            <person name="Li M."/>
        </authorList>
    </citation>
    <scope>NUCLEOTIDE SEQUENCE [LARGE SCALE GENOMIC DNA]</scope>
    <source>
        <strain evidence="1">SpSt-1125</strain>
    </source>
</reference>
<evidence type="ECO:0008006" key="2">
    <source>
        <dbReference type="Google" id="ProtNLM"/>
    </source>
</evidence>
<accession>A0A7J3X7C6</accession>